<evidence type="ECO:0000256" key="2">
    <source>
        <dbReference type="ARBA" id="ARBA00022723"/>
    </source>
</evidence>
<dbReference type="EMBL" id="JAACYA010000002">
    <property type="protein sequence ID" value="MBK3333190.1"/>
    <property type="molecule type" value="Genomic_DNA"/>
</dbReference>
<evidence type="ECO:0000256" key="4">
    <source>
        <dbReference type="ARBA" id="ARBA00022842"/>
    </source>
</evidence>
<dbReference type="SUPFAM" id="SSF55811">
    <property type="entry name" value="Nudix"/>
    <property type="match status" value="1"/>
</dbReference>
<feature type="domain" description="Nudix hydrolase" evidence="5">
    <location>
        <begin position="14"/>
        <end position="150"/>
    </location>
</feature>
<dbReference type="PANTHER" id="PTHR43046">
    <property type="entry name" value="GDP-MANNOSE MANNOSYL HYDROLASE"/>
    <property type="match status" value="1"/>
</dbReference>
<dbReference type="PIRSF" id="PIRSF037599">
    <property type="entry name" value="GDPMH"/>
    <property type="match status" value="1"/>
</dbReference>
<dbReference type="RefSeq" id="WP_200674646.1">
    <property type="nucleotide sequence ID" value="NZ_JAACYA010000002.1"/>
</dbReference>
<dbReference type="CDD" id="cd03430">
    <property type="entry name" value="NUDIX_GDPMH_NudD"/>
    <property type="match status" value="1"/>
</dbReference>
<dbReference type="NCBIfam" id="NF011963">
    <property type="entry name" value="PRK15434.1"/>
    <property type="match status" value="1"/>
</dbReference>
<keyword evidence="4" id="KW-0460">Magnesium</keyword>
<name>A0ABS1GJU7_9AQUI</name>
<dbReference type="GO" id="GO:0016787">
    <property type="term" value="F:hydrolase activity"/>
    <property type="evidence" value="ECO:0007669"/>
    <property type="project" value="UniProtKB-KW"/>
</dbReference>
<reference evidence="6 7" key="1">
    <citation type="journal article" date="2021" name="Syst. Appl. Microbiol.">
        <title>Persephonella atlantica sp. nov.: How to adapt to physico-chemical gradients in high temperature hydrothermal habitats.</title>
        <authorList>
            <person name="Francois D.X."/>
            <person name="Godfroy A."/>
            <person name="Mathien C."/>
            <person name="Aube J."/>
            <person name="Cathalot C."/>
            <person name="Lesongeur F."/>
            <person name="L'Haridon S."/>
            <person name="Philippon X."/>
            <person name="Roussel E.G."/>
        </authorList>
    </citation>
    <scope>NUCLEOTIDE SEQUENCE [LARGE SCALE GENOMIC DNA]</scope>
    <source>
        <strain evidence="6 7">MO1340</strain>
    </source>
</reference>
<evidence type="ECO:0000259" key="5">
    <source>
        <dbReference type="PROSITE" id="PS51462"/>
    </source>
</evidence>
<dbReference type="Pfam" id="PF00293">
    <property type="entry name" value="NUDIX"/>
    <property type="match status" value="1"/>
</dbReference>
<evidence type="ECO:0000256" key="3">
    <source>
        <dbReference type="ARBA" id="ARBA00022801"/>
    </source>
</evidence>
<sequence>MGKLPLEIFKCIVKNTPLVSIDLIVENNGLFLLGKRINEPAKGFYFVPGGRILKNEKISQAFKRITKEELGQEFSIEKGKFLGIYEHFYENSFFDEGISTHYVVLAYKIKVKDKLDLPFYQHNKYVWLTKKEILESKEVHNYTKVYFGGR</sequence>
<organism evidence="6 7">
    <name type="scientific">Persephonella atlantica</name>
    <dbReference type="NCBI Taxonomy" id="2699429"/>
    <lineage>
        <taxon>Bacteria</taxon>
        <taxon>Pseudomonadati</taxon>
        <taxon>Aquificota</taxon>
        <taxon>Aquificia</taxon>
        <taxon>Aquificales</taxon>
        <taxon>Hydrogenothermaceae</taxon>
        <taxon>Persephonella</taxon>
    </lineage>
</organism>
<gene>
    <name evidence="6" type="ORF">GWK41_08915</name>
</gene>
<evidence type="ECO:0000313" key="7">
    <source>
        <dbReference type="Proteomes" id="UP000772812"/>
    </source>
</evidence>
<dbReference type="Gene3D" id="3.90.79.10">
    <property type="entry name" value="Nucleoside Triphosphate Pyrophosphohydrolase"/>
    <property type="match status" value="1"/>
</dbReference>
<accession>A0ABS1GJU7</accession>
<dbReference type="InterPro" id="IPR033715">
    <property type="entry name" value="GDPMH"/>
</dbReference>
<protein>
    <submittedName>
        <fullName evidence="6">GDP-mannose mannosyl hydrolase</fullName>
    </submittedName>
</protein>
<comment type="caution">
    <text evidence="6">The sequence shown here is derived from an EMBL/GenBank/DDBJ whole genome shotgun (WGS) entry which is preliminary data.</text>
</comment>
<keyword evidence="2" id="KW-0479">Metal-binding</keyword>
<keyword evidence="7" id="KW-1185">Reference proteome</keyword>
<dbReference type="InterPro" id="IPR015797">
    <property type="entry name" value="NUDIX_hydrolase-like_dom_sf"/>
</dbReference>
<comment type="cofactor">
    <cofactor evidence="1">
        <name>Mg(2+)</name>
        <dbReference type="ChEBI" id="CHEBI:18420"/>
    </cofactor>
</comment>
<evidence type="ECO:0000313" key="6">
    <source>
        <dbReference type="EMBL" id="MBK3333190.1"/>
    </source>
</evidence>
<dbReference type="InterPro" id="IPR000086">
    <property type="entry name" value="NUDIX_hydrolase_dom"/>
</dbReference>
<dbReference type="PROSITE" id="PS51462">
    <property type="entry name" value="NUDIX"/>
    <property type="match status" value="1"/>
</dbReference>
<keyword evidence="3 6" id="KW-0378">Hydrolase</keyword>
<proteinExistence type="predicted"/>
<dbReference type="Proteomes" id="UP000772812">
    <property type="component" value="Unassembled WGS sequence"/>
</dbReference>
<dbReference type="PANTHER" id="PTHR43046:SF12">
    <property type="entry name" value="GDP-MANNOSE MANNOSYL HYDROLASE"/>
    <property type="match status" value="1"/>
</dbReference>
<evidence type="ECO:0000256" key="1">
    <source>
        <dbReference type="ARBA" id="ARBA00001946"/>
    </source>
</evidence>